<accession>A0A231GQD2</accession>
<keyword evidence="2" id="KW-1185">Reference proteome</keyword>
<dbReference type="AlphaFoldDB" id="A0A231GQD2"/>
<proteinExistence type="predicted"/>
<sequence>MLIEIADLPGLMHTADEAMQNLQAAREQWLTLQAKLFAVPPDPVDVAACEAQAEVVKQAKADYDFHAGYVLASLRSALIKADVRAKAEAERSEQRRLNLSTRPLI</sequence>
<dbReference type="RefSeq" id="WP_090455749.1">
    <property type="nucleotide sequence ID" value="NZ_FNTC01000002.1"/>
</dbReference>
<protein>
    <submittedName>
        <fullName evidence="1">Uncharacterized protein</fullName>
    </submittedName>
</protein>
<dbReference type="Proteomes" id="UP000198542">
    <property type="component" value="Unassembled WGS sequence"/>
</dbReference>
<evidence type="ECO:0000313" key="1">
    <source>
        <dbReference type="EMBL" id="SEC46062.1"/>
    </source>
</evidence>
<name>A0A231GQD2_PSEJE</name>
<evidence type="ECO:0000313" key="2">
    <source>
        <dbReference type="Proteomes" id="UP000198542"/>
    </source>
</evidence>
<reference evidence="2" key="1">
    <citation type="submission" date="2016-10" db="EMBL/GenBank/DDBJ databases">
        <authorList>
            <person name="Varghese N."/>
            <person name="Submissions S."/>
        </authorList>
    </citation>
    <scope>NUCLEOTIDE SEQUENCE [LARGE SCALE GENOMIC DNA]</scope>
    <source>
        <strain evidence="2">BS3660</strain>
    </source>
</reference>
<gene>
    <name evidence="1" type="ORF">SAMN04490187_4456</name>
</gene>
<organism evidence="1 2">
    <name type="scientific">Pseudomonas jessenii</name>
    <dbReference type="NCBI Taxonomy" id="77298"/>
    <lineage>
        <taxon>Bacteria</taxon>
        <taxon>Pseudomonadati</taxon>
        <taxon>Pseudomonadota</taxon>
        <taxon>Gammaproteobacteria</taxon>
        <taxon>Pseudomonadales</taxon>
        <taxon>Pseudomonadaceae</taxon>
        <taxon>Pseudomonas</taxon>
    </lineage>
</organism>
<dbReference type="EMBL" id="FNTC01000002">
    <property type="protein sequence ID" value="SEC46062.1"/>
    <property type="molecule type" value="Genomic_DNA"/>
</dbReference>